<feature type="region of interest" description="Disordered" evidence="1">
    <location>
        <begin position="217"/>
        <end position="294"/>
    </location>
</feature>
<reference evidence="2 3" key="1">
    <citation type="submission" date="2014-05" db="EMBL/GenBank/DDBJ databases">
        <title>Draft genome sequence of a rare smut relative, Tilletiaria anomala UBC 951.</title>
        <authorList>
            <consortium name="DOE Joint Genome Institute"/>
            <person name="Toome M."/>
            <person name="Kuo A."/>
            <person name="Henrissat B."/>
            <person name="Lipzen A."/>
            <person name="Tritt A."/>
            <person name="Yoshinaga Y."/>
            <person name="Zane M."/>
            <person name="Barry K."/>
            <person name="Grigoriev I.V."/>
            <person name="Spatafora J.W."/>
            <person name="Aimea M.C."/>
        </authorList>
    </citation>
    <scope>NUCLEOTIDE SEQUENCE [LARGE SCALE GENOMIC DNA]</scope>
    <source>
        <strain evidence="2 3">UBC 951</strain>
    </source>
</reference>
<dbReference type="GeneID" id="25261587"/>
<dbReference type="HOGENOM" id="CLU_645883_0_0_1"/>
<feature type="region of interest" description="Disordered" evidence="1">
    <location>
        <begin position="20"/>
        <end position="47"/>
    </location>
</feature>
<evidence type="ECO:0000313" key="3">
    <source>
        <dbReference type="Proteomes" id="UP000027361"/>
    </source>
</evidence>
<protein>
    <submittedName>
        <fullName evidence="2">Uncharacterized protein</fullName>
    </submittedName>
</protein>
<dbReference type="RefSeq" id="XP_013242497.1">
    <property type="nucleotide sequence ID" value="XM_013387043.1"/>
</dbReference>
<feature type="region of interest" description="Disordered" evidence="1">
    <location>
        <begin position="146"/>
        <end position="169"/>
    </location>
</feature>
<accession>A0A066VPW3</accession>
<dbReference type="Proteomes" id="UP000027361">
    <property type="component" value="Unassembled WGS sequence"/>
</dbReference>
<dbReference type="STRING" id="1037660.A0A066VPW3"/>
<sequence length="425" mass="45759">MSFMDGLIILSSNGRPLITSRFSSSSSSSSHGANSASSGDSDAGASANGSGFSGARAVYARIHVDRFNAQVLHAIQTSAHARLARPRRTVAPAHKGPHRTDRAVNGKGKCKATTAQGGSGDDWFGSVVLQEAFAGQSIQNAALEGADPLGRDEAEEDYGYAGEEEEDDPNGMLAQRMLPATDYELPRILNLDDVPPVLWVHGVPPLNACANEGNPWRGSGQSCSVTNDENSLRPGTSGADQRQDTRVDLLAPTPAPLSDHENIWQKQQQQQQGELPPSSAAPAPNGTTEDEGDLWDPLEARSEEGGTCLIHKRHNDLHFLIPVSSEVPPLLPLTFLSHFIRLLVTYVSPMPSSSQVQSANQAHLLTTETIKANFDIIYALLEEILDDGGAWPLTTDEMILREIVPAEQGGWRRRAEVWAEKLGAR</sequence>
<dbReference type="AlphaFoldDB" id="A0A066VPW3"/>
<feature type="compositionally biased region" description="Acidic residues" evidence="1">
    <location>
        <begin position="153"/>
        <end position="169"/>
    </location>
</feature>
<evidence type="ECO:0000256" key="1">
    <source>
        <dbReference type="SAM" id="MobiDB-lite"/>
    </source>
</evidence>
<dbReference type="Gene3D" id="3.30.450.60">
    <property type="match status" value="1"/>
</dbReference>
<feature type="region of interest" description="Disordered" evidence="1">
    <location>
        <begin position="83"/>
        <end position="117"/>
    </location>
</feature>
<dbReference type="EMBL" id="JMSN01000058">
    <property type="protein sequence ID" value="KDN43782.1"/>
    <property type="molecule type" value="Genomic_DNA"/>
</dbReference>
<dbReference type="InParanoid" id="A0A066VPW3"/>
<evidence type="ECO:0000313" key="2">
    <source>
        <dbReference type="EMBL" id="KDN43782.1"/>
    </source>
</evidence>
<dbReference type="InterPro" id="IPR011012">
    <property type="entry name" value="Longin-like_dom_sf"/>
</dbReference>
<organism evidence="2 3">
    <name type="scientific">Tilletiaria anomala (strain ATCC 24038 / CBS 436.72 / UBC 951)</name>
    <dbReference type="NCBI Taxonomy" id="1037660"/>
    <lineage>
        <taxon>Eukaryota</taxon>
        <taxon>Fungi</taxon>
        <taxon>Dikarya</taxon>
        <taxon>Basidiomycota</taxon>
        <taxon>Ustilaginomycotina</taxon>
        <taxon>Exobasidiomycetes</taxon>
        <taxon>Georgefischeriales</taxon>
        <taxon>Tilletiariaceae</taxon>
        <taxon>Tilletiaria</taxon>
    </lineage>
</organism>
<proteinExistence type="predicted"/>
<feature type="compositionally biased region" description="Polar residues" evidence="1">
    <location>
        <begin position="219"/>
        <end position="229"/>
    </location>
</feature>
<comment type="caution">
    <text evidence="2">The sequence shown here is derived from an EMBL/GenBank/DDBJ whole genome shotgun (WGS) entry which is preliminary data.</text>
</comment>
<name>A0A066VPW3_TILAU</name>
<keyword evidence="3" id="KW-1185">Reference proteome</keyword>
<gene>
    <name evidence="2" type="ORF">K437DRAFT_146332</name>
</gene>
<dbReference type="SUPFAM" id="SSF64356">
    <property type="entry name" value="SNARE-like"/>
    <property type="match status" value="1"/>
</dbReference>
<dbReference type="OrthoDB" id="870at2759"/>